<protein>
    <recommendedName>
        <fullName evidence="4">Glycosyltransferase RgtA/B/C/D-like domain-containing protein</fullName>
    </recommendedName>
</protein>
<dbReference type="Proteomes" id="UP001438008">
    <property type="component" value="Unassembled WGS sequence"/>
</dbReference>
<feature type="transmembrane region" description="Helical" evidence="1">
    <location>
        <begin position="131"/>
        <end position="153"/>
    </location>
</feature>
<gene>
    <name evidence="2" type="ORF">WMO29_00010</name>
</gene>
<keyword evidence="1" id="KW-1133">Transmembrane helix</keyword>
<name>A0ABV1FC80_9FIRM</name>
<evidence type="ECO:0000256" key="1">
    <source>
        <dbReference type="SAM" id="Phobius"/>
    </source>
</evidence>
<dbReference type="RefSeq" id="WP_349163234.1">
    <property type="nucleotide sequence ID" value="NZ_JBBMFE010000001.1"/>
</dbReference>
<evidence type="ECO:0000313" key="2">
    <source>
        <dbReference type="EMBL" id="MEQ2470891.1"/>
    </source>
</evidence>
<comment type="caution">
    <text evidence="2">The sequence shown here is derived from an EMBL/GenBank/DDBJ whole genome shotgun (WGS) entry which is preliminary data.</text>
</comment>
<evidence type="ECO:0008006" key="4">
    <source>
        <dbReference type="Google" id="ProtNLM"/>
    </source>
</evidence>
<feature type="transmembrane region" description="Helical" evidence="1">
    <location>
        <begin position="165"/>
        <end position="197"/>
    </location>
</feature>
<keyword evidence="3" id="KW-1185">Reference proteome</keyword>
<proteinExistence type="predicted"/>
<sequence length="595" mass="67557">MNRGWRVFGAMLAACLLTGCWFLFVYKTVPFIYDINDDVAMRNVAAGVITGSPDAHLLHIKYLLGLVISGLYQCFPGLDWYGLTMIGVVLLSFALCLYRGLVSEKGIFWKIIYAATALLLMTALGTQHVSAFQWTTAAGIAGAAGIFLFYTAGEGPDWQIRMEEGIAVFLVLVSLLIRDDVFFITVPAAALCFLWKYAAKGQWKCGKVTFPFRLKHLFVPAALAVGVLVILAVEAFAYRSPEWRTFRKYNTDREAIMDYYGLQNYETDPAIYDGLGITPEEAENLQRYSLYLADNLYPEKMAALARHEKEAYTASHPLKERLCTAFTEIYEHFTKDTYHPANLIAIAVIALGLALCAARSRRSLGLGLSFLVLWFGYWGYLGYRDRLLERVGFVLYFMAIFLFLGIWYRIQVLGENDDGTERQTDSVGKICPGSIVLTFGIFCVLTLTAANTWRSVQSYNTGRRDYNLEFLDVNRYMAEHPENVYFMTTFSIETYTDNFTVKRDFTFSNLLSVGGWHTFSPLENAKCAKLGITDPKKDIVTKDNVYVISLENINLRYMDRYFESIYGGQYRGRELADTLNYGEQNFEVYDFTAEE</sequence>
<dbReference type="EMBL" id="JBBMFE010000001">
    <property type="protein sequence ID" value="MEQ2470891.1"/>
    <property type="molecule type" value="Genomic_DNA"/>
</dbReference>
<evidence type="ECO:0000313" key="3">
    <source>
        <dbReference type="Proteomes" id="UP001438008"/>
    </source>
</evidence>
<feature type="transmembrane region" description="Helical" evidence="1">
    <location>
        <begin position="217"/>
        <end position="238"/>
    </location>
</feature>
<keyword evidence="1" id="KW-0812">Transmembrane</keyword>
<dbReference type="PROSITE" id="PS51257">
    <property type="entry name" value="PROKAR_LIPOPROTEIN"/>
    <property type="match status" value="1"/>
</dbReference>
<accession>A0ABV1FC80</accession>
<feature type="transmembrane region" description="Helical" evidence="1">
    <location>
        <begin position="430"/>
        <end position="450"/>
    </location>
</feature>
<feature type="transmembrane region" description="Helical" evidence="1">
    <location>
        <begin position="80"/>
        <end position="98"/>
    </location>
</feature>
<reference evidence="2 3" key="1">
    <citation type="submission" date="2024-03" db="EMBL/GenBank/DDBJ databases">
        <title>Human intestinal bacterial collection.</title>
        <authorList>
            <person name="Pauvert C."/>
            <person name="Hitch T.C.A."/>
            <person name="Clavel T."/>
        </authorList>
    </citation>
    <scope>NUCLEOTIDE SEQUENCE [LARGE SCALE GENOMIC DNA]</scope>
    <source>
        <strain evidence="2 3">CLA-AA-H132</strain>
    </source>
</reference>
<feature type="transmembrane region" description="Helical" evidence="1">
    <location>
        <begin position="7"/>
        <end position="26"/>
    </location>
</feature>
<feature type="transmembrane region" description="Helical" evidence="1">
    <location>
        <begin position="341"/>
        <end position="358"/>
    </location>
</feature>
<feature type="transmembrane region" description="Helical" evidence="1">
    <location>
        <begin position="393"/>
        <end position="410"/>
    </location>
</feature>
<keyword evidence="1" id="KW-0472">Membrane</keyword>
<organism evidence="2 3">
    <name type="scientific">Laedolimicola intestinihominis</name>
    <dbReference type="NCBI Taxonomy" id="3133166"/>
    <lineage>
        <taxon>Bacteria</taxon>
        <taxon>Bacillati</taxon>
        <taxon>Bacillota</taxon>
        <taxon>Clostridia</taxon>
        <taxon>Lachnospirales</taxon>
        <taxon>Lachnospiraceae</taxon>
        <taxon>Laedolimicola</taxon>
    </lineage>
</organism>
<feature type="transmembrane region" description="Helical" evidence="1">
    <location>
        <begin position="107"/>
        <end position="125"/>
    </location>
</feature>
<feature type="transmembrane region" description="Helical" evidence="1">
    <location>
        <begin position="364"/>
        <end position="381"/>
    </location>
</feature>